<dbReference type="CDD" id="cd06354">
    <property type="entry name" value="PBP1_PrnA-like"/>
    <property type="match status" value="1"/>
</dbReference>
<reference evidence="10" key="1">
    <citation type="submission" date="2016-10" db="EMBL/GenBank/DDBJ databases">
        <authorList>
            <person name="Varghese N."/>
            <person name="Submissions S."/>
        </authorList>
    </citation>
    <scope>NUCLEOTIDE SEQUENCE [LARGE SCALE GENOMIC DNA]</scope>
    <source>
        <strain evidence="10">CGMCC 1.7738</strain>
    </source>
</reference>
<feature type="domain" description="ABC transporter substrate-binding protein PnrA-like" evidence="8">
    <location>
        <begin position="68"/>
        <end position="349"/>
    </location>
</feature>
<proteinExistence type="inferred from homology"/>
<keyword evidence="6" id="KW-0449">Lipoprotein</keyword>
<keyword evidence="3" id="KW-1003">Cell membrane</keyword>
<evidence type="ECO:0000259" key="8">
    <source>
        <dbReference type="Pfam" id="PF02608"/>
    </source>
</evidence>
<dbReference type="PANTHER" id="PTHR34296:SF2">
    <property type="entry name" value="ABC TRANSPORTER GUANOSINE-BINDING PROTEIN NUPN"/>
    <property type="match status" value="1"/>
</dbReference>
<sequence>MDRRTFIKGTGIVGITGLAGCTGGPQDGSGDGGDGGSEETTMSGGDESMNESTTESSGEGSASADINVGVVYALGGLGDKSFNDAAQTGVKQAEEELGITYNEAQPSSAEEFPQFQRQFAQGDEYDLVCCIGFAQQSALKNTAPNFPDQKFMLVDSTVEQDNVANYLFKEEQGSFQVGHLAGLLTSQEFAAGGGETSPDQKTIGFVGGVDAPLIRKFQAGYEAGAAHADEEVEVLTAYTGSFSDPQAGKEAALSMYDQGADIVYHAAGASGVGVFQAAQEKGGFAIGVDSDQSKAEPDYADIILASMVKRVDTAVFESIQNVANDEFEGGSTVTLGLEQEGVACVYGAEIGSDIPSGVKSEVDASAEAIIGGDISVPTSTQ</sequence>
<dbReference type="InterPro" id="IPR028082">
    <property type="entry name" value="Peripla_BP_I"/>
</dbReference>
<comment type="subcellular location">
    <subcellularLocation>
        <location evidence="1">Cell membrane</location>
        <topology evidence="1">Lipid-anchor</topology>
    </subcellularLocation>
</comment>
<dbReference type="AlphaFoldDB" id="A0A1I4F9A8"/>
<keyword evidence="10" id="KW-1185">Reference proteome</keyword>
<accession>A0A1I4F9A8</accession>
<dbReference type="SUPFAM" id="SSF53822">
    <property type="entry name" value="Periplasmic binding protein-like I"/>
    <property type="match status" value="1"/>
</dbReference>
<protein>
    <submittedName>
        <fullName evidence="9">Basic membrane protein A</fullName>
    </submittedName>
</protein>
<evidence type="ECO:0000256" key="6">
    <source>
        <dbReference type="ARBA" id="ARBA00023288"/>
    </source>
</evidence>
<feature type="compositionally biased region" description="Low complexity" evidence="7">
    <location>
        <begin position="38"/>
        <end position="62"/>
    </location>
</feature>
<evidence type="ECO:0000256" key="3">
    <source>
        <dbReference type="ARBA" id="ARBA00022475"/>
    </source>
</evidence>
<comment type="similarity">
    <text evidence="2">Belongs to the BMP lipoprotein family.</text>
</comment>
<dbReference type="STRING" id="553466.SAMN04487950_2653"/>
<keyword evidence="4" id="KW-0732">Signal</keyword>
<keyword evidence="5" id="KW-0472">Membrane</keyword>
<evidence type="ECO:0000256" key="1">
    <source>
        <dbReference type="ARBA" id="ARBA00004193"/>
    </source>
</evidence>
<dbReference type="InterPro" id="IPR050957">
    <property type="entry name" value="BMP_lipoprotein"/>
</dbReference>
<dbReference type="PANTHER" id="PTHR34296">
    <property type="entry name" value="TRANSCRIPTIONAL ACTIVATOR PROTEIN MED"/>
    <property type="match status" value="1"/>
</dbReference>
<evidence type="ECO:0000256" key="4">
    <source>
        <dbReference type="ARBA" id="ARBA00022729"/>
    </source>
</evidence>
<name>A0A1I4F9A8_9EURY</name>
<dbReference type="InterPro" id="IPR003760">
    <property type="entry name" value="PnrA-like"/>
</dbReference>
<evidence type="ECO:0000313" key="10">
    <source>
        <dbReference type="Proteomes" id="UP000199607"/>
    </source>
</evidence>
<dbReference type="Pfam" id="PF02608">
    <property type="entry name" value="Bmp"/>
    <property type="match status" value="1"/>
</dbReference>
<dbReference type="EMBL" id="FOTC01000002">
    <property type="protein sequence ID" value="SFL13376.1"/>
    <property type="molecule type" value="Genomic_DNA"/>
</dbReference>
<evidence type="ECO:0000256" key="2">
    <source>
        <dbReference type="ARBA" id="ARBA00008610"/>
    </source>
</evidence>
<evidence type="ECO:0000313" key="9">
    <source>
        <dbReference type="EMBL" id="SFL13376.1"/>
    </source>
</evidence>
<dbReference type="Gene3D" id="3.40.50.2300">
    <property type="match status" value="2"/>
</dbReference>
<dbReference type="PROSITE" id="PS51257">
    <property type="entry name" value="PROKAR_LIPOPROTEIN"/>
    <property type="match status" value="1"/>
</dbReference>
<dbReference type="Proteomes" id="UP000199607">
    <property type="component" value="Unassembled WGS sequence"/>
</dbReference>
<feature type="region of interest" description="Disordered" evidence="7">
    <location>
        <begin position="17"/>
        <end position="62"/>
    </location>
</feature>
<evidence type="ECO:0000256" key="5">
    <source>
        <dbReference type="ARBA" id="ARBA00023136"/>
    </source>
</evidence>
<feature type="compositionally biased region" description="Gly residues" evidence="7">
    <location>
        <begin position="20"/>
        <end position="35"/>
    </location>
</feature>
<dbReference type="RefSeq" id="WP_089869893.1">
    <property type="nucleotide sequence ID" value="NZ_FOTC01000002.1"/>
</dbReference>
<dbReference type="GO" id="GO:0005886">
    <property type="term" value="C:plasma membrane"/>
    <property type="evidence" value="ECO:0007669"/>
    <property type="project" value="UniProtKB-SubCell"/>
</dbReference>
<organism evidence="9 10">
    <name type="scientific">Halogranum rubrum</name>
    <dbReference type="NCBI Taxonomy" id="553466"/>
    <lineage>
        <taxon>Archaea</taxon>
        <taxon>Methanobacteriati</taxon>
        <taxon>Methanobacteriota</taxon>
        <taxon>Stenosarchaea group</taxon>
        <taxon>Halobacteria</taxon>
        <taxon>Halobacteriales</taxon>
        <taxon>Haloferacaceae</taxon>
    </lineage>
</organism>
<evidence type="ECO:0000256" key="7">
    <source>
        <dbReference type="SAM" id="MobiDB-lite"/>
    </source>
</evidence>
<gene>
    <name evidence="9" type="ORF">SAMN04487950_2653</name>
</gene>